<evidence type="ECO:0000256" key="8">
    <source>
        <dbReference type="ARBA" id="ARBA00034617"/>
    </source>
</evidence>
<dbReference type="GO" id="GO:0043138">
    <property type="term" value="F:3'-5' DNA helicase activity"/>
    <property type="evidence" value="ECO:0007669"/>
    <property type="project" value="UniProtKB-EC"/>
</dbReference>
<dbReference type="InterPro" id="IPR000212">
    <property type="entry name" value="DNA_helicase_UvrD/REP"/>
</dbReference>
<dbReference type="PANTHER" id="PTHR11070:SF2">
    <property type="entry name" value="ATP-DEPENDENT DNA HELICASE SRS2"/>
    <property type="match status" value="1"/>
</dbReference>
<dbReference type="Proteomes" id="UP000824241">
    <property type="component" value="Unassembled WGS sequence"/>
</dbReference>
<dbReference type="Pfam" id="PF21196">
    <property type="entry name" value="PcrA_UvrD_tudor"/>
    <property type="match status" value="1"/>
</dbReference>
<accession>A0A9D1DZ62</accession>
<dbReference type="InterPro" id="IPR014016">
    <property type="entry name" value="UvrD-like_ATP-bd"/>
</dbReference>
<evidence type="ECO:0000256" key="7">
    <source>
        <dbReference type="ARBA" id="ARBA00023235"/>
    </source>
</evidence>
<dbReference type="PROSITE" id="PS51217">
    <property type="entry name" value="UVRD_HELICASE_CTER"/>
    <property type="match status" value="1"/>
</dbReference>
<dbReference type="InterPro" id="IPR027417">
    <property type="entry name" value="P-loop_NTPase"/>
</dbReference>
<comment type="similarity">
    <text evidence="1">Belongs to the helicase family. UvrD subfamily.</text>
</comment>
<dbReference type="GO" id="GO:0003677">
    <property type="term" value="F:DNA binding"/>
    <property type="evidence" value="ECO:0007669"/>
    <property type="project" value="UniProtKB-KW"/>
</dbReference>
<keyword evidence="4 11" id="KW-0347">Helicase</keyword>
<dbReference type="CDD" id="cd17932">
    <property type="entry name" value="DEXQc_UvrD"/>
    <property type="match status" value="1"/>
</dbReference>
<dbReference type="Gene3D" id="3.40.50.300">
    <property type="entry name" value="P-loop containing nucleotide triphosphate hydrolases"/>
    <property type="match status" value="2"/>
</dbReference>
<dbReference type="InterPro" id="IPR014017">
    <property type="entry name" value="DNA_helicase_UvrD-like_C"/>
</dbReference>
<sequence length="794" mass="90055">MAHYDFLELRQKALEKRFSHINPKQREAVFQVNGPLLILAGAGSGKTTVVINRIVFMVRFGDAYHSAYIPAGVTEEQCQALQNYIDGKTDLSDEELSEIFSVYPVRPWNILAITFTNKAAKELRERLDRMLGAEEAEEVMASTFHSCCVRILRRDIDKLDAAYTRSFAIYDTSDAERVIKDAMGELKADDKMFKPKAVLGEISRAKDELLSPEEYLEKAGSDFRKQQIGKIYAAYAARMKKANALDFDDLIVQTVRLFQQRPEVLEYYQNRWRYVMIDEYQDTNHAQYMLASLLAGRYQNLCVVGDDDQSIYKFRGATIENILSFEDQFKNTTVIRLEQNYRSTQTILDAANEVIRHNTARKGKNLWTENGPGDKIVLEKVQNAYEEAQFIADTIEKNVASGMRYGDHAVLYRMNAQSSVIEQHFIKAGIPYRLFGGTKFFDRKEVKDLIAYLSIIVNPSDTVRLARIINEPKRSIGDATVSTVMEIAAQAGIPAFEVLRHADQYGALARKAGPLSAFAYMIDSFRDDALNLPLEELLDRIMEKSGYLVMLKNQGDEGLNRLENIGELKSTMAKYQQENPEGDLDGFLEEIALYTDLDDMNEQEDSVMMMTMHSSKGLEFPVVFLPGMEDGVFPSVRSIYEPEELEEERRLCYVAITRARKKLYISHAYERMVFGTTNRNRLSRFAAEIPEDKLEMVDTTAARREAYQARLQAKREGGLTTPVPKETALAGMGPKPDAVSIDYAVGSRVRHKTFGEGIVLSIRPMGKDSLVEVAFDKVGTKKIMANFARLEKLS</sequence>
<dbReference type="GO" id="GO:0016787">
    <property type="term" value="F:hydrolase activity"/>
    <property type="evidence" value="ECO:0007669"/>
    <property type="project" value="UniProtKB-UniRule"/>
</dbReference>
<feature type="domain" description="UvrD-like helicase C-terminal" evidence="13">
    <location>
        <begin position="345"/>
        <end position="617"/>
    </location>
</feature>
<evidence type="ECO:0000256" key="9">
    <source>
        <dbReference type="ARBA" id="ARBA00034808"/>
    </source>
</evidence>
<keyword evidence="6" id="KW-0238">DNA-binding</keyword>
<dbReference type="GO" id="GO:0033202">
    <property type="term" value="C:DNA helicase complex"/>
    <property type="evidence" value="ECO:0007669"/>
    <property type="project" value="TreeGrafter"/>
</dbReference>
<dbReference type="Gene3D" id="1.10.10.160">
    <property type="match status" value="1"/>
</dbReference>
<dbReference type="Pfam" id="PF00580">
    <property type="entry name" value="UvrD-helicase"/>
    <property type="match status" value="2"/>
</dbReference>
<keyword evidence="5 11" id="KW-0067">ATP-binding</keyword>
<dbReference type="PANTHER" id="PTHR11070">
    <property type="entry name" value="UVRD / RECB / PCRA DNA HELICASE FAMILY MEMBER"/>
    <property type="match status" value="1"/>
</dbReference>
<keyword evidence="2 11" id="KW-0547">Nucleotide-binding</keyword>
<dbReference type="EMBL" id="DVHA01000289">
    <property type="protein sequence ID" value="HIR61677.1"/>
    <property type="molecule type" value="Genomic_DNA"/>
</dbReference>
<dbReference type="Gene3D" id="1.10.486.10">
    <property type="entry name" value="PCRA, domain 4"/>
    <property type="match status" value="1"/>
</dbReference>
<evidence type="ECO:0000259" key="12">
    <source>
        <dbReference type="PROSITE" id="PS51198"/>
    </source>
</evidence>
<evidence type="ECO:0000256" key="2">
    <source>
        <dbReference type="ARBA" id="ARBA00022741"/>
    </source>
</evidence>
<name>A0A9D1DZ62_9FIRM</name>
<evidence type="ECO:0000313" key="14">
    <source>
        <dbReference type="EMBL" id="HIR61677.1"/>
    </source>
</evidence>
<evidence type="ECO:0000256" key="1">
    <source>
        <dbReference type="ARBA" id="ARBA00009922"/>
    </source>
</evidence>
<evidence type="ECO:0000256" key="4">
    <source>
        <dbReference type="ARBA" id="ARBA00022806"/>
    </source>
</evidence>
<dbReference type="AlphaFoldDB" id="A0A9D1DZ62"/>
<evidence type="ECO:0000313" key="15">
    <source>
        <dbReference type="Proteomes" id="UP000824241"/>
    </source>
</evidence>
<dbReference type="PROSITE" id="PS51198">
    <property type="entry name" value="UVRD_HELICASE_ATP_BIND"/>
    <property type="match status" value="1"/>
</dbReference>
<dbReference type="InterPro" id="IPR013986">
    <property type="entry name" value="DExx_box_DNA_helicase_dom_sf"/>
</dbReference>
<evidence type="ECO:0000256" key="6">
    <source>
        <dbReference type="ARBA" id="ARBA00023125"/>
    </source>
</evidence>
<dbReference type="SUPFAM" id="SSF52540">
    <property type="entry name" value="P-loop containing nucleoside triphosphate hydrolases"/>
    <property type="match status" value="1"/>
</dbReference>
<comment type="catalytic activity">
    <reaction evidence="10">
        <text>ATP + H2O = ADP + phosphate + H(+)</text>
        <dbReference type="Rhea" id="RHEA:13065"/>
        <dbReference type="ChEBI" id="CHEBI:15377"/>
        <dbReference type="ChEBI" id="CHEBI:15378"/>
        <dbReference type="ChEBI" id="CHEBI:30616"/>
        <dbReference type="ChEBI" id="CHEBI:43474"/>
        <dbReference type="ChEBI" id="CHEBI:456216"/>
        <dbReference type="EC" id="5.6.2.4"/>
    </reaction>
</comment>
<dbReference type="GO" id="GO:0005524">
    <property type="term" value="F:ATP binding"/>
    <property type="evidence" value="ECO:0007669"/>
    <property type="project" value="UniProtKB-UniRule"/>
</dbReference>
<evidence type="ECO:0000256" key="11">
    <source>
        <dbReference type="PROSITE-ProRule" id="PRU00560"/>
    </source>
</evidence>
<feature type="binding site" evidence="11">
    <location>
        <begin position="40"/>
        <end position="47"/>
    </location>
    <ligand>
        <name>ATP</name>
        <dbReference type="ChEBI" id="CHEBI:30616"/>
    </ligand>
</feature>
<gene>
    <name evidence="14" type="ORF">IAB37_08905</name>
</gene>
<dbReference type="Pfam" id="PF13361">
    <property type="entry name" value="UvrD_C"/>
    <property type="match status" value="1"/>
</dbReference>
<comment type="caution">
    <text evidence="14">The sequence shown here is derived from an EMBL/GenBank/DDBJ whole genome shotgun (WGS) entry which is preliminary data.</text>
</comment>
<evidence type="ECO:0000259" key="13">
    <source>
        <dbReference type="PROSITE" id="PS51217"/>
    </source>
</evidence>
<proteinExistence type="inferred from homology"/>
<protein>
    <recommendedName>
        <fullName evidence="9">DNA 3'-5' helicase</fullName>
        <ecNumber evidence="9">5.6.2.4</ecNumber>
    </recommendedName>
</protein>
<dbReference type="GO" id="GO:0000725">
    <property type="term" value="P:recombinational repair"/>
    <property type="evidence" value="ECO:0007669"/>
    <property type="project" value="TreeGrafter"/>
</dbReference>
<evidence type="ECO:0000256" key="3">
    <source>
        <dbReference type="ARBA" id="ARBA00022801"/>
    </source>
</evidence>
<keyword evidence="7" id="KW-0413">Isomerase</keyword>
<dbReference type="EC" id="5.6.2.4" evidence="9"/>
<organism evidence="14 15">
    <name type="scientific">Candidatus Faecivivens stercoravium</name>
    <dbReference type="NCBI Taxonomy" id="2840803"/>
    <lineage>
        <taxon>Bacteria</taxon>
        <taxon>Bacillati</taxon>
        <taxon>Bacillota</taxon>
        <taxon>Clostridia</taxon>
        <taxon>Eubacteriales</taxon>
        <taxon>Oscillospiraceae</taxon>
        <taxon>Oscillospiraceae incertae sedis</taxon>
        <taxon>Candidatus Faecivivens</taxon>
    </lineage>
</organism>
<evidence type="ECO:0000256" key="10">
    <source>
        <dbReference type="ARBA" id="ARBA00048988"/>
    </source>
</evidence>
<feature type="domain" description="UvrD-like helicase ATP-binding" evidence="12">
    <location>
        <begin position="19"/>
        <end position="344"/>
    </location>
</feature>
<reference evidence="14" key="2">
    <citation type="journal article" date="2021" name="PeerJ">
        <title>Extensive microbial diversity within the chicken gut microbiome revealed by metagenomics and culture.</title>
        <authorList>
            <person name="Gilroy R."/>
            <person name="Ravi A."/>
            <person name="Getino M."/>
            <person name="Pursley I."/>
            <person name="Horton D.L."/>
            <person name="Alikhan N.F."/>
            <person name="Baker D."/>
            <person name="Gharbi K."/>
            <person name="Hall N."/>
            <person name="Watson M."/>
            <person name="Adriaenssens E.M."/>
            <person name="Foster-Nyarko E."/>
            <person name="Jarju S."/>
            <person name="Secka A."/>
            <person name="Antonio M."/>
            <person name="Oren A."/>
            <person name="Chaudhuri R.R."/>
            <person name="La Ragione R."/>
            <person name="Hildebrand F."/>
            <person name="Pallen M.J."/>
        </authorList>
    </citation>
    <scope>NUCLEOTIDE SEQUENCE</scope>
    <source>
        <strain evidence="14">CHK189-12415</strain>
    </source>
</reference>
<evidence type="ECO:0000256" key="5">
    <source>
        <dbReference type="ARBA" id="ARBA00022840"/>
    </source>
</evidence>
<keyword evidence="3 11" id="KW-0378">Hydrolase</keyword>
<reference evidence="14" key="1">
    <citation type="submission" date="2020-10" db="EMBL/GenBank/DDBJ databases">
        <authorList>
            <person name="Gilroy R."/>
        </authorList>
    </citation>
    <scope>NUCLEOTIDE SEQUENCE</scope>
    <source>
        <strain evidence="14">CHK189-12415</strain>
    </source>
</reference>
<dbReference type="FunFam" id="1.10.486.10:FF:000003">
    <property type="entry name" value="ATP-dependent DNA helicase"/>
    <property type="match status" value="1"/>
</dbReference>
<comment type="catalytic activity">
    <reaction evidence="8">
        <text>Couples ATP hydrolysis with the unwinding of duplex DNA by translocating in the 3'-5' direction.</text>
        <dbReference type="EC" id="5.6.2.4"/>
    </reaction>
</comment>
<dbReference type="GO" id="GO:0005829">
    <property type="term" value="C:cytosol"/>
    <property type="evidence" value="ECO:0007669"/>
    <property type="project" value="TreeGrafter"/>
</dbReference>